<dbReference type="Gene3D" id="3.90.1140.10">
    <property type="entry name" value="Cyclic phosphodiesterase"/>
    <property type="match status" value="1"/>
</dbReference>
<dbReference type="Pfam" id="PF02834">
    <property type="entry name" value="LigT_PEase"/>
    <property type="match status" value="1"/>
</dbReference>
<feature type="short sequence motif" description="HXTX 2" evidence="2">
    <location>
        <begin position="123"/>
        <end position="126"/>
    </location>
</feature>
<comment type="similarity">
    <text evidence="2">Belongs to the 2H phosphoesterase superfamily. ThpR family.</text>
</comment>
<feature type="domain" description="Phosphoesterase HXTX" evidence="3">
    <location>
        <begin position="22"/>
        <end position="84"/>
    </location>
</feature>
<dbReference type="InterPro" id="IPR014051">
    <property type="entry name" value="Phosphoesterase_HXTX"/>
</dbReference>
<protein>
    <recommendedName>
        <fullName evidence="2">RNA 2',3'-cyclic phosphodiesterase</fullName>
        <shortName evidence="2">RNA 2',3'-CPDase</shortName>
        <ecNumber evidence="2">3.1.4.58</ecNumber>
    </recommendedName>
</protein>
<keyword evidence="1 2" id="KW-0378">Hydrolase</keyword>
<evidence type="ECO:0000259" key="3">
    <source>
        <dbReference type="Pfam" id="PF02834"/>
    </source>
</evidence>
<dbReference type="PANTHER" id="PTHR35561">
    <property type="entry name" value="RNA 2',3'-CYCLIC PHOSPHODIESTERASE"/>
    <property type="match status" value="1"/>
</dbReference>
<accession>A0ABQ4PIZ8</accession>
<comment type="function">
    <text evidence="2">Hydrolyzes RNA 2',3'-cyclic phosphodiester to an RNA 2'-phosphomonoester.</text>
</comment>
<evidence type="ECO:0000256" key="2">
    <source>
        <dbReference type="HAMAP-Rule" id="MF_01940"/>
    </source>
</evidence>
<dbReference type="EMBL" id="BPEY01000048">
    <property type="protein sequence ID" value="GIU47533.1"/>
    <property type="molecule type" value="Genomic_DNA"/>
</dbReference>
<dbReference type="InterPro" id="IPR004175">
    <property type="entry name" value="RNA_CPDase"/>
</dbReference>
<comment type="catalytic activity">
    <reaction evidence="2">
        <text>a 3'-end 2',3'-cyclophospho-ribonucleotide-RNA + H2O = a 3'-end 2'-phospho-ribonucleotide-RNA + H(+)</text>
        <dbReference type="Rhea" id="RHEA:11828"/>
        <dbReference type="Rhea" id="RHEA-COMP:10464"/>
        <dbReference type="Rhea" id="RHEA-COMP:17353"/>
        <dbReference type="ChEBI" id="CHEBI:15377"/>
        <dbReference type="ChEBI" id="CHEBI:15378"/>
        <dbReference type="ChEBI" id="CHEBI:83064"/>
        <dbReference type="ChEBI" id="CHEBI:173113"/>
        <dbReference type="EC" id="3.1.4.58"/>
    </reaction>
</comment>
<dbReference type="SUPFAM" id="SSF55144">
    <property type="entry name" value="LigT-like"/>
    <property type="match status" value="1"/>
</dbReference>
<evidence type="ECO:0000313" key="4">
    <source>
        <dbReference type="EMBL" id="GIU47533.1"/>
    </source>
</evidence>
<evidence type="ECO:0000313" key="5">
    <source>
        <dbReference type="Proteomes" id="UP000887104"/>
    </source>
</evidence>
<dbReference type="EC" id="3.1.4.58" evidence="2"/>
<keyword evidence="5" id="KW-1185">Reference proteome</keyword>
<name>A0ABQ4PIZ8_9GAMM</name>
<dbReference type="RefSeq" id="WP_220781684.1">
    <property type="nucleotide sequence ID" value="NZ_BPEY01000048.1"/>
</dbReference>
<reference evidence="4" key="1">
    <citation type="submission" date="2021-05" db="EMBL/GenBank/DDBJ databases">
        <title>Molecular characterization for Shewanella algae harboring chromosomal blaOXA-55-like strains isolated from clinical and environment sample.</title>
        <authorList>
            <person name="Ohama Y."/>
            <person name="Aoki K."/>
            <person name="Harada S."/>
            <person name="Moriya K."/>
            <person name="Ishii Y."/>
            <person name="Tateda K."/>
        </authorList>
    </citation>
    <scope>NUCLEOTIDE SEQUENCE</scope>
    <source>
        <strain evidence="4">JCM 11563</strain>
    </source>
</reference>
<dbReference type="PANTHER" id="PTHR35561:SF1">
    <property type="entry name" value="RNA 2',3'-CYCLIC PHOSPHODIESTERASE"/>
    <property type="match status" value="1"/>
</dbReference>
<dbReference type="Proteomes" id="UP000887104">
    <property type="component" value="Unassembled WGS sequence"/>
</dbReference>
<evidence type="ECO:0000256" key="1">
    <source>
        <dbReference type="ARBA" id="ARBA00022801"/>
    </source>
</evidence>
<gene>
    <name evidence="4" type="primary">ligT</name>
    <name evidence="4" type="ORF">TUM4438_26950</name>
</gene>
<feature type="active site" description="Proton donor" evidence="2">
    <location>
        <position position="42"/>
    </location>
</feature>
<comment type="caution">
    <text evidence="4">The sequence shown here is derived from an EMBL/GenBank/DDBJ whole genome shotgun (WGS) entry which is preliminary data.</text>
</comment>
<dbReference type="HAMAP" id="MF_01940">
    <property type="entry name" value="RNA_CPDase"/>
    <property type="match status" value="1"/>
</dbReference>
<feature type="active site" description="Proton acceptor" evidence="2">
    <location>
        <position position="123"/>
    </location>
</feature>
<dbReference type="NCBIfam" id="TIGR02258">
    <property type="entry name" value="2_5_ligase"/>
    <property type="match status" value="1"/>
</dbReference>
<proteinExistence type="inferred from homology"/>
<sequence>MNIDSKRIFLGFSLNELQSAAIVLIQKQLPESLRPVPKANLHMTLAFLGAATDLQIQHLIDKVNALHKPQFSVTLNSLVHWQKPKILCLNGDADSHLRQFAMAAQSIAAELSLHCSEHSYNPHVTLCRKAKTNLTDIAYSPMTIRPTQLHLFESYPGANGVEYPTLHSWNLA</sequence>
<dbReference type="InterPro" id="IPR009097">
    <property type="entry name" value="Cyclic_Pdiesterase"/>
</dbReference>
<feature type="short sequence motif" description="HXTX 1" evidence="2">
    <location>
        <begin position="42"/>
        <end position="45"/>
    </location>
</feature>
<organism evidence="4 5">
    <name type="scientific">Shewanella sairae</name>
    <dbReference type="NCBI Taxonomy" id="190310"/>
    <lineage>
        <taxon>Bacteria</taxon>
        <taxon>Pseudomonadati</taxon>
        <taxon>Pseudomonadota</taxon>
        <taxon>Gammaproteobacteria</taxon>
        <taxon>Alteromonadales</taxon>
        <taxon>Shewanellaceae</taxon>
        <taxon>Shewanella</taxon>
    </lineage>
</organism>